<keyword evidence="2" id="KW-1185">Reference proteome</keyword>
<dbReference type="Gene3D" id="3.40.50.1000">
    <property type="entry name" value="HAD superfamily/HAD-like"/>
    <property type="match status" value="1"/>
</dbReference>
<proteinExistence type="predicted"/>
<sequence length="232" mass="25287">MPHPDAPAVLLDLDGTLIASYDGIVAGLRRGMSDLGHALPPDERLEWMIGPPLHDSVLKLLRDRGDDRVDLAVERYRYHYEIGGAMFESPAFPGIETALEQLAASGYRLILATSKPRHMAVQILERKNFSRFFSAFYGANPDDSGAEKPDLIARLIREQRVDPARAVMIGDRRYDINGAHANGVRALGVLWGYGGRAELEQAGADALVERTDELVAAIAQSLHATADSSAAD</sequence>
<name>A0ABT1W4R8_9PROT</name>
<dbReference type="InterPro" id="IPR050155">
    <property type="entry name" value="HAD-like_hydrolase_sf"/>
</dbReference>
<comment type="caution">
    <text evidence="1">The sequence shown here is derived from an EMBL/GenBank/DDBJ whole genome shotgun (WGS) entry which is preliminary data.</text>
</comment>
<dbReference type="PANTHER" id="PTHR43434:SF20">
    <property type="entry name" value="5'-NUCLEOTIDASE"/>
    <property type="match status" value="1"/>
</dbReference>
<dbReference type="InterPro" id="IPR041492">
    <property type="entry name" value="HAD_2"/>
</dbReference>
<organism evidence="1 2">
    <name type="scientific">Endosaccharibacter trunci</name>
    <dbReference type="NCBI Taxonomy" id="2812733"/>
    <lineage>
        <taxon>Bacteria</taxon>
        <taxon>Pseudomonadati</taxon>
        <taxon>Pseudomonadota</taxon>
        <taxon>Alphaproteobacteria</taxon>
        <taxon>Acetobacterales</taxon>
        <taxon>Acetobacteraceae</taxon>
        <taxon>Endosaccharibacter</taxon>
    </lineage>
</organism>
<dbReference type="RefSeq" id="WP_422863330.1">
    <property type="nucleotide sequence ID" value="NZ_JAMSKV010000003.1"/>
</dbReference>
<evidence type="ECO:0000313" key="2">
    <source>
        <dbReference type="Proteomes" id="UP001524587"/>
    </source>
</evidence>
<dbReference type="InterPro" id="IPR036412">
    <property type="entry name" value="HAD-like_sf"/>
</dbReference>
<accession>A0ABT1W4R8</accession>
<dbReference type="Gene3D" id="1.10.150.240">
    <property type="entry name" value="Putative phosphatase, domain 2"/>
    <property type="match status" value="1"/>
</dbReference>
<dbReference type="InterPro" id="IPR023214">
    <property type="entry name" value="HAD_sf"/>
</dbReference>
<gene>
    <name evidence="1" type="ORF">NFI95_05355</name>
</gene>
<dbReference type="SFLD" id="SFLDS00003">
    <property type="entry name" value="Haloacid_Dehalogenase"/>
    <property type="match status" value="1"/>
</dbReference>
<dbReference type="Proteomes" id="UP001524587">
    <property type="component" value="Unassembled WGS sequence"/>
</dbReference>
<dbReference type="SUPFAM" id="SSF56784">
    <property type="entry name" value="HAD-like"/>
    <property type="match status" value="1"/>
</dbReference>
<protein>
    <submittedName>
        <fullName evidence="1">HAD hydrolase-like protein</fullName>
    </submittedName>
</protein>
<evidence type="ECO:0000313" key="1">
    <source>
        <dbReference type="EMBL" id="MCQ8277870.1"/>
    </source>
</evidence>
<dbReference type="Pfam" id="PF13419">
    <property type="entry name" value="HAD_2"/>
    <property type="match status" value="1"/>
</dbReference>
<dbReference type="PANTHER" id="PTHR43434">
    <property type="entry name" value="PHOSPHOGLYCOLATE PHOSPHATASE"/>
    <property type="match status" value="1"/>
</dbReference>
<reference evidence="1 2" key="1">
    <citation type="submission" date="2022-06" db="EMBL/GenBank/DDBJ databases">
        <title>Endosaccharibacter gen. nov., sp. nov., endophytic bacteria isolated from sugarcane.</title>
        <authorList>
            <person name="Pitiwittayakul N."/>
            <person name="Yukphan P."/>
            <person name="Charoenyingcharoen P."/>
            <person name="Tanasupawat S."/>
        </authorList>
    </citation>
    <scope>NUCLEOTIDE SEQUENCE [LARGE SCALE GENOMIC DNA]</scope>
    <source>
        <strain evidence="1 2">KSS8</strain>
    </source>
</reference>
<dbReference type="InterPro" id="IPR023198">
    <property type="entry name" value="PGP-like_dom2"/>
</dbReference>
<dbReference type="SFLD" id="SFLDG01129">
    <property type="entry name" value="C1.5:_HAD__Beta-PGM__Phosphata"/>
    <property type="match status" value="1"/>
</dbReference>
<dbReference type="EMBL" id="JAMSKV010000003">
    <property type="protein sequence ID" value="MCQ8277870.1"/>
    <property type="molecule type" value="Genomic_DNA"/>
</dbReference>